<dbReference type="PROSITE" id="PS01123">
    <property type="entry name" value="TNASE_1"/>
    <property type="match status" value="1"/>
</dbReference>
<dbReference type="Pfam" id="PF00565">
    <property type="entry name" value="SNase"/>
    <property type="match status" value="1"/>
</dbReference>
<dbReference type="Proteomes" id="UP000313948">
    <property type="component" value="Chromosome"/>
</dbReference>
<evidence type="ECO:0000313" key="4">
    <source>
        <dbReference type="EMBL" id="QDB79014.1"/>
    </source>
</evidence>
<protein>
    <recommendedName>
        <fullName evidence="3">TNase-like domain-containing protein</fullName>
    </recommendedName>
</protein>
<feature type="compositionally biased region" description="Basic and acidic residues" evidence="1">
    <location>
        <begin position="237"/>
        <end position="247"/>
    </location>
</feature>
<dbReference type="InterPro" id="IPR002071">
    <property type="entry name" value="Thermonucl_AS"/>
</dbReference>
<feature type="transmembrane region" description="Helical" evidence="2">
    <location>
        <begin position="12"/>
        <end position="35"/>
    </location>
</feature>
<feature type="compositionally biased region" description="Basic and acidic residues" evidence="1">
    <location>
        <begin position="257"/>
        <end position="319"/>
    </location>
</feature>
<dbReference type="SUPFAM" id="SSF50199">
    <property type="entry name" value="Staphylococcal nuclease"/>
    <property type="match status" value="1"/>
</dbReference>
<accession>A0ABX5VKQ3</accession>
<dbReference type="InterPro" id="IPR008613">
    <property type="entry name" value="Excalibur_Ca-bd_domain"/>
</dbReference>
<keyword evidence="5" id="KW-1185">Reference proteome</keyword>
<dbReference type="EMBL" id="CP040899">
    <property type="protein sequence ID" value="QDB79014.1"/>
    <property type="molecule type" value="Genomic_DNA"/>
</dbReference>
<evidence type="ECO:0000256" key="1">
    <source>
        <dbReference type="SAM" id="MobiDB-lite"/>
    </source>
</evidence>
<evidence type="ECO:0000313" key="5">
    <source>
        <dbReference type="Proteomes" id="UP000313948"/>
    </source>
</evidence>
<dbReference type="Gene3D" id="2.40.50.90">
    <property type="match status" value="1"/>
</dbReference>
<dbReference type="PROSITE" id="PS50830">
    <property type="entry name" value="TNASE_3"/>
    <property type="match status" value="1"/>
</dbReference>
<dbReference type="Pfam" id="PF05901">
    <property type="entry name" value="Excalibur"/>
    <property type="match status" value="1"/>
</dbReference>
<organism evidence="4 5">
    <name type="scientific">Georgenia wutianyii</name>
    <dbReference type="NCBI Taxonomy" id="2585135"/>
    <lineage>
        <taxon>Bacteria</taxon>
        <taxon>Bacillati</taxon>
        <taxon>Actinomycetota</taxon>
        <taxon>Actinomycetes</taxon>
        <taxon>Micrococcales</taxon>
        <taxon>Bogoriellaceae</taxon>
        <taxon>Georgenia</taxon>
    </lineage>
</organism>
<evidence type="ECO:0000256" key="2">
    <source>
        <dbReference type="SAM" id="Phobius"/>
    </source>
</evidence>
<keyword evidence="2" id="KW-1133">Transmembrane helix</keyword>
<keyword evidence="2" id="KW-0812">Transmembrane</keyword>
<gene>
    <name evidence="4" type="ORF">FE251_06240</name>
</gene>
<feature type="domain" description="TNase-like" evidence="3">
    <location>
        <begin position="39"/>
        <end position="165"/>
    </location>
</feature>
<feature type="region of interest" description="Disordered" evidence="1">
    <location>
        <begin position="237"/>
        <end position="329"/>
    </location>
</feature>
<keyword evidence="2" id="KW-0472">Membrane</keyword>
<evidence type="ECO:0000259" key="3">
    <source>
        <dbReference type="PROSITE" id="PS50830"/>
    </source>
</evidence>
<proteinExistence type="predicted"/>
<name>A0ABX5VKQ3_9MICO</name>
<dbReference type="RefSeq" id="WP_139948271.1">
    <property type="nucleotide sequence ID" value="NZ_CP040899.1"/>
</dbReference>
<reference evidence="4 5" key="1">
    <citation type="submission" date="2019-05" db="EMBL/GenBank/DDBJ databases">
        <title>Georgenia *** sp. nov., and Georgenia *** sp. nov., isolated from the intestinal contents of plateau pika (Ochotona curzoniae) in the Qinghai-Tibet plateau of China.</title>
        <authorList>
            <person name="Tian Z."/>
        </authorList>
    </citation>
    <scope>NUCLEOTIDE SEQUENCE [LARGE SCALE GENOMIC DNA]</scope>
    <source>
        <strain evidence="4 5">Z294</strain>
    </source>
</reference>
<dbReference type="InterPro" id="IPR035437">
    <property type="entry name" value="SNase_OB-fold_sf"/>
</dbReference>
<sequence length="368" mass="39288">MADLRRFVSDHKVGVSLVTAGILVVGGVIGGVAVAGSPDEGSATVTAVVDGDTIDVELGGKEQRVRLLNVDTPEVDGCLHEEATAFLAERIPPGTEVELELDEEHHDQYDRLLAGVVEGGQLVNAEIARQGLGVAVLIEPNDRFYDDVLSAQEEAEADGLGLFSQDVACTLPAQVGAYAGQVEDLEARVAAVVTIEQADGWAAEAATVATVGSALAAIFDGDEGHFPLLAHTGDRSSLQRDAEDADARLAAAQEQVDEVRRAEEQRLQEEQERQEQEERDRAEAERLAQEEAERLAREEADRQAREQAEREEAERRAAEESTQQEPSGSAYYENCAAARAAGAAPVLVGQPGYGRHLDRDGDGIGCES</sequence>
<dbReference type="SMART" id="SM00318">
    <property type="entry name" value="SNc"/>
    <property type="match status" value="1"/>
</dbReference>
<feature type="region of interest" description="Disordered" evidence="1">
    <location>
        <begin position="348"/>
        <end position="368"/>
    </location>
</feature>
<dbReference type="SMART" id="SM00894">
    <property type="entry name" value="Excalibur"/>
    <property type="match status" value="1"/>
</dbReference>
<dbReference type="InterPro" id="IPR016071">
    <property type="entry name" value="Staphylococal_nuclease_OB-fold"/>
</dbReference>